<accession>A0A645F7B1</accession>
<protein>
    <submittedName>
        <fullName evidence="1">Uncharacterized protein</fullName>
    </submittedName>
</protein>
<dbReference type="AlphaFoldDB" id="A0A645F7B1"/>
<gene>
    <name evidence="1" type="ORF">SDC9_157553</name>
</gene>
<name>A0A645F7B1_9ZZZZ</name>
<dbReference type="EMBL" id="VSSQ01056403">
    <property type="protein sequence ID" value="MPN10258.1"/>
    <property type="molecule type" value="Genomic_DNA"/>
</dbReference>
<comment type="caution">
    <text evidence="1">The sequence shown here is derived from an EMBL/GenBank/DDBJ whole genome shotgun (WGS) entry which is preliminary data.</text>
</comment>
<evidence type="ECO:0000313" key="1">
    <source>
        <dbReference type="EMBL" id="MPN10258.1"/>
    </source>
</evidence>
<reference evidence="1" key="1">
    <citation type="submission" date="2019-08" db="EMBL/GenBank/DDBJ databases">
        <authorList>
            <person name="Kucharzyk K."/>
            <person name="Murdoch R.W."/>
            <person name="Higgins S."/>
            <person name="Loffler F."/>
        </authorList>
    </citation>
    <scope>NUCLEOTIDE SEQUENCE</scope>
</reference>
<proteinExistence type="predicted"/>
<organism evidence="1">
    <name type="scientific">bioreactor metagenome</name>
    <dbReference type="NCBI Taxonomy" id="1076179"/>
    <lineage>
        <taxon>unclassified sequences</taxon>
        <taxon>metagenomes</taxon>
        <taxon>ecological metagenomes</taxon>
    </lineage>
</organism>
<sequence length="108" mass="11531">MQGVGPERVGRDDVAARGKVGRVHGLDLGGVREVPAFRLLAAFQAFGLQHGAKTAVKIGEALVKQGKKRMHGHGSFRDSGWRRDRRGGCACHTGLAAGDRRTTRGCVD</sequence>